<proteinExistence type="predicted"/>
<dbReference type="SUPFAM" id="SSF56935">
    <property type="entry name" value="Porins"/>
    <property type="match status" value="1"/>
</dbReference>
<protein>
    <submittedName>
        <fullName evidence="4">TonB-dependent receptor</fullName>
    </submittedName>
</protein>
<gene>
    <name evidence="4" type="ORF">GV829_05210</name>
</gene>
<evidence type="ECO:0000313" key="5">
    <source>
        <dbReference type="Proteomes" id="UP000503018"/>
    </source>
</evidence>
<evidence type="ECO:0000256" key="3">
    <source>
        <dbReference type="ARBA" id="ARBA00023237"/>
    </source>
</evidence>
<dbReference type="GO" id="GO:0009279">
    <property type="term" value="C:cell outer membrane"/>
    <property type="evidence" value="ECO:0007669"/>
    <property type="project" value="UniProtKB-SubCell"/>
</dbReference>
<dbReference type="Gene3D" id="2.40.170.20">
    <property type="entry name" value="TonB-dependent receptor, beta-barrel domain"/>
    <property type="match status" value="1"/>
</dbReference>
<dbReference type="Proteomes" id="UP000503018">
    <property type="component" value="Chromosome"/>
</dbReference>
<sequence>MSASGRLGTTDFTLSLSNNDASRRGGQGPELVLDGNGQLLLSRWQRDVFFIDSPRLAGTIHRESAAGSVFNASLSAERYDFRVAFDGIATPLPPEPLVEETFRQTDNSWNVEAGADYEFPVGPGRLKLIGLQRYAHGPLMATSRARQSLLGAVATGTLYERTARDGESVLRAEFVWGEDEEKWQAAFEGAYNFLEVSSAVGTLRPDGSYSRTILRGGNIFVDEWRSNISLTRGWRLNEHVSLQTLIGAEFSEIRQTGAGGLSRQFWRPKGSATLSWTMSPRLTFNASLERQVGQLDFLDFSAAVDLINGVTNAGNTALVPEQSWRFEGQLVRSFGSAGSVTLGGYGEAISDIVDRIPVNATEESIGNLPTARRWGMIARGTLLLDTIGWRGGRINASSEFRDSRVRDPITGTFRRISQDLVRRWSVDIRHDIPGTDIAWGGSLSEELKARTFRLDQLFETYLDQPIATVFVEHKNVAGFTVRLGLRNVLNGEDYIRRDFYVDRRDGPIDFSEIQTRRIHLIGVLTISGTF</sequence>
<keyword evidence="5" id="KW-1185">Reference proteome</keyword>
<dbReference type="AlphaFoldDB" id="A0A6M4AU87"/>
<evidence type="ECO:0000256" key="1">
    <source>
        <dbReference type="ARBA" id="ARBA00004442"/>
    </source>
</evidence>
<name>A0A6M4AU87_9SPHN</name>
<comment type="subcellular location">
    <subcellularLocation>
        <location evidence="1">Cell outer membrane</location>
    </subcellularLocation>
</comment>
<keyword evidence="2" id="KW-0472">Membrane</keyword>
<keyword evidence="4" id="KW-0675">Receptor</keyword>
<dbReference type="KEGG" id="slan:GV829_05210"/>
<dbReference type="EMBL" id="CP053015">
    <property type="protein sequence ID" value="QJQ31922.1"/>
    <property type="molecule type" value="Genomic_DNA"/>
</dbReference>
<dbReference type="RefSeq" id="WP_169944529.1">
    <property type="nucleotide sequence ID" value="NZ_CP053015.1"/>
</dbReference>
<evidence type="ECO:0000256" key="2">
    <source>
        <dbReference type="ARBA" id="ARBA00023136"/>
    </source>
</evidence>
<organism evidence="4 5">
    <name type="scientific">Sphingomonas lacunae</name>
    <dbReference type="NCBI Taxonomy" id="2698828"/>
    <lineage>
        <taxon>Bacteria</taxon>
        <taxon>Pseudomonadati</taxon>
        <taxon>Pseudomonadota</taxon>
        <taxon>Alphaproteobacteria</taxon>
        <taxon>Sphingomonadales</taxon>
        <taxon>Sphingomonadaceae</taxon>
        <taxon>Sphingomonas</taxon>
    </lineage>
</organism>
<evidence type="ECO:0000313" key="4">
    <source>
        <dbReference type="EMBL" id="QJQ31922.1"/>
    </source>
</evidence>
<accession>A0A6M4AU87</accession>
<keyword evidence="3" id="KW-0998">Cell outer membrane</keyword>
<reference evidence="4 5" key="1">
    <citation type="submission" date="2020-01" db="EMBL/GenBank/DDBJ databases">
        <title>Sphingomonas sp. strain CSW-10.</title>
        <authorList>
            <person name="Chen W.-M."/>
        </authorList>
    </citation>
    <scope>NUCLEOTIDE SEQUENCE [LARGE SCALE GENOMIC DNA]</scope>
    <source>
        <strain evidence="4 5">CSW-10</strain>
    </source>
</reference>
<dbReference type="InterPro" id="IPR036942">
    <property type="entry name" value="Beta-barrel_TonB_sf"/>
</dbReference>